<proteinExistence type="predicted"/>
<dbReference type="GO" id="GO:0036380">
    <property type="term" value="F:UDP-N-acetylglucosamine-undecaprenyl-phosphate N-acetylglucosaminephosphotransferase activity"/>
    <property type="evidence" value="ECO:0007669"/>
    <property type="project" value="UniProtKB-EC"/>
</dbReference>
<feature type="transmembrane region" description="Helical" evidence="1">
    <location>
        <begin position="75"/>
        <end position="93"/>
    </location>
</feature>
<accession>A0A5J4PDQ9</accession>
<dbReference type="EC" id="2.7.8.33" evidence="2"/>
<feature type="transmembrane region" description="Helical" evidence="1">
    <location>
        <begin position="22"/>
        <end position="43"/>
    </location>
</feature>
<dbReference type="AlphaFoldDB" id="A0A5J4PDQ9"/>
<gene>
    <name evidence="2" type="ORF">EZS27_041574</name>
</gene>
<organism evidence="2">
    <name type="scientific">termite gut metagenome</name>
    <dbReference type="NCBI Taxonomy" id="433724"/>
    <lineage>
        <taxon>unclassified sequences</taxon>
        <taxon>metagenomes</taxon>
        <taxon>organismal metagenomes</taxon>
    </lineage>
</organism>
<keyword evidence="1" id="KW-1133">Transmembrane helix</keyword>
<evidence type="ECO:0000256" key="1">
    <source>
        <dbReference type="SAM" id="Phobius"/>
    </source>
</evidence>
<feature type="non-terminal residue" evidence="2">
    <location>
        <position position="1"/>
    </location>
</feature>
<protein>
    <submittedName>
        <fullName evidence="2">Putative undecaprenyl-phosphate N-acetylglucosaminyl 1-phosphate transferase</fullName>
        <ecNumber evidence="2">2.7.8.33</ecNumber>
    </submittedName>
</protein>
<feature type="transmembrane region" description="Helical" evidence="1">
    <location>
        <begin position="99"/>
        <end position="116"/>
    </location>
</feature>
<keyword evidence="1" id="KW-0472">Membrane</keyword>
<reference evidence="2" key="1">
    <citation type="submission" date="2019-03" db="EMBL/GenBank/DDBJ databases">
        <title>Single cell metagenomics reveals metabolic interactions within the superorganism composed of flagellate Streblomastix strix and complex community of Bacteroidetes bacteria on its surface.</title>
        <authorList>
            <person name="Treitli S.C."/>
            <person name="Kolisko M."/>
            <person name="Husnik F."/>
            <person name="Keeling P."/>
            <person name="Hampl V."/>
        </authorList>
    </citation>
    <scope>NUCLEOTIDE SEQUENCE</scope>
    <source>
        <strain evidence="2">STM</strain>
    </source>
</reference>
<evidence type="ECO:0000313" key="2">
    <source>
        <dbReference type="EMBL" id="KAA6306764.1"/>
    </source>
</evidence>
<keyword evidence="2" id="KW-0808">Transferase</keyword>
<comment type="caution">
    <text evidence="2">The sequence shown here is derived from an EMBL/GenBank/DDBJ whole genome shotgun (WGS) entry which is preliminary data.</text>
</comment>
<dbReference type="EMBL" id="SNRY01009662">
    <property type="protein sequence ID" value="KAA6306764.1"/>
    <property type="molecule type" value="Genomic_DNA"/>
</dbReference>
<keyword evidence="1" id="KW-0812">Transmembrane</keyword>
<name>A0A5J4PDQ9_9ZZZZ</name>
<sequence length="132" mass="15065">VLSFLAIGYSTHNEATIPYTEYAFSIAFSTLIVPVFDVVRVILVRLRDKKPLFEPDKNHIHHKFLSMGLGARKTMVLLLLLSGGFSLSNIWLLEYVNNTLLLVGDVVVWVGLNVWWDRRIKRMKTIIPPDNG</sequence>